<dbReference type="PATRIC" id="fig|1641812.3.peg.2494"/>
<dbReference type="SUPFAM" id="SSF48264">
    <property type="entry name" value="Cytochrome P450"/>
    <property type="match status" value="1"/>
</dbReference>
<dbReference type="InterPro" id="IPR017972">
    <property type="entry name" value="Cyt_P450_CS"/>
</dbReference>
<comment type="similarity">
    <text evidence="1 8">Belongs to the cytochrome P450 family.</text>
</comment>
<dbReference type="PANTHER" id="PTHR24286:SF384">
    <property type="entry name" value="P450, PUTATIVE (EUROFUNG)-RELATED"/>
    <property type="match status" value="1"/>
</dbReference>
<keyword evidence="6 8" id="KW-0503">Monooxygenase</keyword>
<gene>
    <name evidence="9" type="ORF">MYAER_2413</name>
</gene>
<dbReference type="PRINTS" id="PR00385">
    <property type="entry name" value="P450"/>
</dbReference>
<dbReference type="CDD" id="cd11044">
    <property type="entry name" value="CYP120A1_CYP26-like"/>
    <property type="match status" value="1"/>
</dbReference>
<feature type="binding site" description="axial binding residue" evidence="7">
    <location>
        <position position="391"/>
    </location>
    <ligand>
        <name>heme</name>
        <dbReference type="ChEBI" id="CHEBI:30413"/>
    </ligand>
    <ligandPart>
        <name>Fe</name>
        <dbReference type="ChEBI" id="CHEBI:18248"/>
    </ligandPart>
</feature>
<evidence type="ECO:0000256" key="7">
    <source>
        <dbReference type="PIRSR" id="PIRSR602401-1"/>
    </source>
</evidence>
<proteinExistence type="inferred from homology"/>
<evidence type="ECO:0000256" key="4">
    <source>
        <dbReference type="ARBA" id="ARBA00023002"/>
    </source>
</evidence>
<dbReference type="GO" id="GO:0004497">
    <property type="term" value="F:monooxygenase activity"/>
    <property type="evidence" value="ECO:0007669"/>
    <property type="project" value="UniProtKB-KW"/>
</dbReference>
<dbReference type="InterPro" id="IPR036396">
    <property type="entry name" value="Cyt_P450_sf"/>
</dbReference>
<name>A0A0F6U4M6_MICAE</name>
<evidence type="ECO:0000256" key="1">
    <source>
        <dbReference type="ARBA" id="ARBA00010617"/>
    </source>
</evidence>
<keyword evidence="2 7" id="KW-0349">Heme</keyword>
<dbReference type="EMBL" id="CP011304">
    <property type="protein sequence ID" value="AKE64757.1"/>
    <property type="molecule type" value="Genomic_DNA"/>
</dbReference>
<evidence type="ECO:0000256" key="8">
    <source>
        <dbReference type="RuleBase" id="RU000461"/>
    </source>
</evidence>
<dbReference type="GO" id="GO:0005506">
    <property type="term" value="F:iron ion binding"/>
    <property type="evidence" value="ECO:0007669"/>
    <property type="project" value="InterPro"/>
</dbReference>
<evidence type="ECO:0000256" key="2">
    <source>
        <dbReference type="ARBA" id="ARBA00022617"/>
    </source>
</evidence>
<sequence length="443" mass="50032">MISFTLEAAMTISKDLPLPPGSFGLPLLGETIAFLTDGDFANKRHNKYGQLFRTHIFGSPTIILSGAEANRFLLSNENKYFAATWPKSTKTLLGSASLAVHTGDVHASRRRLIYQAFQPRSLASYIPTVETITARYLERWQTAKTLSWYPELRNYTLDIACKLFVGLDQGSATKLGEAFDTWCAGLFTLPIPLPWTAFGKALRCREELLEAIETIILERQKNDDLGQDALAILLQAKDENGQSLSLVELKDQVLLLLFAGHETLTSAIATFCLQMALHPDIFQLVLEEITNFDLSTPLSVDTLKQMTYLDRVLKEVLRFTPPVGGGFRRVIEDCQFNGYHLPKGWIVQYQISNTHKDNNIYSHPETFDPDRFLAEEKPYGYIPFGAGLRECIGKEFARLEMKILAVRLVEKYDWQLLPNQDLTLTSIPTPHPRDGLQVTFKPR</sequence>
<keyword evidence="3 7" id="KW-0479">Metal-binding</keyword>
<dbReference type="Gene3D" id="1.10.630.10">
    <property type="entry name" value="Cytochrome P450"/>
    <property type="match status" value="1"/>
</dbReference>
<evidence type="ECO:0000256" key="6">
    <source>
        <dbReference type="ARBA" id="ARBA00023033"/>
    </source>
</evidence>
<keyword evidence="4 8" id="KW-0560">Oxidoreductase</keyword>
<evidence type="ECO:0000313" key="9">
    <source>
        <dbReference type="EMBL" id="AKE64757.1"/>
    </source>
</evidence>
<dbReference type="AlphaFoldDB" id="A0A0F6U4M6"/>
<dbReference type="PANTHER" id="PTHR24286">
    <property type="entry name" value="CYTOCHROME P450 26"/>
    <property type="match status" value="1"/>
</dbReference>
<dbReference type="Proteomes" id="UP000034103">
    <property type="component" value="Chromosome"/>
</dbReference>
<dbReference type="GO" id="GO:0020037">
    <property type="term" value="F:heme binding"/>
    <property type="evidence" value="ECO:0007669"/>
    <property type="project" value="InterPro"/>
</dbReference>
<dbReference type="GO" id="GO:0016125">
    <property type="term" value="P:sterol metabolic process"/>
    <property type="evidence" value="ECO:0007669"/>
    <property type="project" value="TreeGrafter"/>
</dbReference>
<dbReference type="Pfam" id="PF00067">
    <property type="entry name" value="p450"/>
    <property type="match status" value="1"/>
</dbReference>
<dbReference type="HOGENOM" id="CLU_001570_15_6_3"/>
<keyword evidence="5 7" id="KW-0408">Iron</keyword>
<reference evidence="9 10" key="1">
    <citation type="journal article" date="2015" name="Genome Announc.">
        <title>Complete Genome Sequence of Microcystis aeruginosa NIES-2549, a Bloom-Forming Cyanobacterium from Lake Kasumigaura, Japan.</title>
        <authorList>
            <person name="Yamaguchi H."/>
            <person name="Suzuki S."/>
            <person name="Tanabe Y."/>
            <person name="Osana Y."/>
            <person name="Shimura Y."/>
            <person name="Ishida K."/>
            <person name="Kawachi M."/>
        </authorList>
    </citation>
    <scope>NUCLEOTIDE SEQUENCE [LARGE SCALE GENOMIC DNA]</scope>
    <source>
        <strain evidence="9 10">NIES-2549</strain>
    </source>
</reference>
<evidence type="ECO:0000256" key="3">
    <source>
        <dbReference type="ARBA" id="ARBA00022723"/>
    </source>
</evidence>
<dbReference type="InterPro" id="IPR001128">
    <property type="entry name" value="Cyt_P450"/>
</dbReference>
<dbReference type="GO" id="GO:0016705">
    <property type="term" value="F:oxidoreductase activity, acting on paired donors, with incorporation or reduction of molecular oxygen"/>
    <property type="evidence" value="ECO:0007669"/>
    <property type="project" value="InterPro"/>
</dbReference>
<accession>A0A0F6U4M6</accession>
<evidence type="ECO:0000313" key="10">
    <source>
        <dbReference type="Proteomes" id="UP000034103"/>
    </source>
</evidence>
<dbReference type="PROSITE" id="PS00086">
    <property type="entry name" value="CYTOCHROME_P450"/>
    <property type="match status" value="1"/>
</dbReference>
<organism evidence="9 10">
    <name type="scientific">Microcystis aeruginosa NIES-2549</name>
    <dbReference type="NCBI Taxonomy" id="1641812"/>
    <lineage>
        <taxon>Bacteria</taxon>
        <taxon>Bacillati</taxon>
        <taxon>Cyanobacteriota</taxon>
        <taxon>Cyanophyceae</taxon>
        <taxon>Oscillatoriophycideae</taxon>
        <taxon>Chroococcales</taxon>
        <taxon>Microcystaceae</taxon>
        <taxon>Microcystis</taxon>
    </lineage>
</organism>
<protein>
    <submittedName>
        <fullName evidence="9">Cytochrome P450</fullName>
    </submittedName>
</protein>
<dbReference type="PRINTS" id="PR00463">
    <property type="entry name" value="EP450I"/>
</dbReference>
<comment type="cofactor">
    <cofactor evidence="7">
        <name>heme</name>
        <dbReference type="ChEBI" id="CHEBI:30413"/>
    </cofactor>
</comment>
<evidence type="ECO:0000256" key="5">
    <source>
        <dbReference type="ARBA" id="ARBA00023004"/>
    </source>
</evidence>
<dbReference type="InterPro" id="IPR002401">
    <property type="entry name" value="Cyt_P450_E_grp-I"/>
</dbReference>